<accession>A0A0L0FFY2</accession>
<dbReference type="GO" id="GO:0141152">
    <property type="term" value="F:glycerol-3-phosphate dehydrogenase (NAD+) activity"/>
    <property type="evidence" value="ECO:0007669"/>
    <property type="project" value="UniProtKB-EC"/>
</dbReference>
<dbReference type="STRING" id="667725.A0A0L0FFY2"/>
<evidence type="ECO:0000313" key="4">
    <source>
        <dbReference type="Proteomes" id="UP000054560"/>
    </source>
</evidence>
<dbReference type="PANTHER" id="PTHR11728">
    <property type="entry name" value="GLYCEROL-3-PHOSPHATE DEHYDROGENASE"/>
    <property type="match status" value="1"/>
</dbReference>
<dbReference type="Gene3D" id="3.40.50.720">
    <property type="entry name" value="NAD(P)-binding Rossmann-like Domain"/>
    <property type="match status" value="1"/>
</dbReference>
<dbReference type="GO" id="GO:0051287">
    <property type="term" value="F:NAD binding"/>
    <property type="evidence" value="ECO:0007669"/>
    <property type="project" value="InterPro"/>
</dbReference>
<sequence>DLVETINSTHVNTSYLKDFTLDDHITASTDIAHVLESGTGIVMVCIPTPFFRQFLVDNLDQFPRGVPIVCCNKGIEKDSFETPYEIAINEMPGAYHKYLGCLAGPSFAQEVVLDLPTNVTVAASTMKSARLIQTIVSDNSFRAYATTGRS</sequence>
<name>A0A0L0FFY2_9EUKA</name>
<comment type="catalytic activity">
    <reaction evidence="1">
        <text>sn-glycerol 3-phosphate + NAD(+) = dihydroxyacetone phosphate + NADH + H(+)</text>
        <dbReference type="Rhea" id="RHEA:11092"/>
        <dbReference type="ChEBI" id="CHEBI:15378"/>
        <dbReference type="ChEBI" id="CHEBI:57540"/>
        <dbReference type="ChEBI" id="CHEBI:57597"/>
        <dbReference type="ChEBI" id="CHEBI:57642"/>
        <dbReference type="ChEBI" id="CHEBI:57945"/>
        <dbReference type="EC" id="1.1.1.8"/>
    </reaction>
</comment>
<dbReference type="OrthoDB" id="10263760at2759"/>
<dbReference type="GO" id="GO:0046168">
    <property type="term" value="P:glycerol-3-phosphate catabolic process"/>
    <property type="evidence" value="ECO:0007669"/>
    <property type="project" value="InterPro"/>
</dbReference>
<dbReference type="EMBL" id="KQ243662">
    <property type="protein sequence ID" value="KNC75381.1"/>
    <property type="molecule type" value="Genomic_DNA"/>
</dbReference>
<dbReference type="AlphaFoldDB" id="A0A0L0FFY2"/>
<protein>
    <recommendedName>
        <fullName evidence="2">Glycerol-3-phosphate dehydrogenase NAD-dependent N-terminal domain-containing protein</fullName>
    </recommendedName>
</protein>
<dbReference type="SUPFAM" id="SSF51735">
    <property type="entry name" value="NAD(P)-binding Rossmann-fold domains"/>
    <property type="match status" value="1"/>
</dbReference>
<organism evidence="3 4">
    <name type="scientific">Sphaeroforma arctica JP610</name>
    <dbReference type="NCBI Taxonomy" id="667725"/>
    <lineage>
        <taxon>Eukaryota</taxon>
        <taxon>Ichthyosporea</taxon>
        <taxon>Ichthyophonida</taxon>
        <taxon>Sphaeroforma</taxon>
    </lineage>
</organism>
<evidence type="ECO:0000313" key="3">
    <source>
        <dbReference type="EMBL" id="KNC75381.1"/>
    </source>
</evidence>
<dbReference type="Proteomes" id="UP000054560">
    <property type="component" value="Unassembled WGS sequence"/>
</dbReference>
<dbReference type="InterPro" id="IPR036291">
    <property type="entry name" value="NAD(P)-bd_dom_sf"/>
</dbReference>
<dbReference type="GeneID" id="25912597"/>
<feature type="non-terminal residue" evidence="3">
    <location>
        <position position="1"/>
    </location>
</feature>
<dbReference type="PANTHER" id="PTHR11728:SF1">
    <property type="entry name" value="GLYCEROL-3-PHOSPHATE DEHYDROGENASE [NAD(+)] 2, CHLOROPLASTIC"/>
    <property type="match status" value="1"/>
</dbReference>
<dbReference type="InterPro" id="IPR011128">
    <property type="entry name" value="G3P_DH_NAD-dep_N"/>
</dbReference>
<reference evidence="3 4" key="1">
    <citation type="submission" date="2011-02" db="EMBL/GenBank/DDBJ databases">
        <title>The Genome Sequence of Sphaeroforma arctica JP610.</title>
        <authorList>
            <consortium name="The Broad Institute Genome Sequencing Platform"/>
            <person name="Russ C."/>
            <person name="Cuomo C."/>
            <person name="Young S.K."/>
            <person name="Zeng Q."/>
            <person name="Gargeya S."/>
            <person name="Alvarado L."/>
            <person name="Berlin A."/>
            <person name="Chapman S.B."/>
            <person name="Chen Z."/>
            <person name="Freedman E."/>
            <person name="Gellesch M."/>
            <person name="Goldberg J."/>
            <person name="Griggs A."/>
            <person name="Gujja S."/>
            <person name="Heilman E."/>
            <person name="Heiman D."/>
            <person name="Howarth C."/>
            <person name="Mehta T."/>
            <person name="Neiman D."/>
            <person name="Pearson M."/>
            <person name="Roberts A."/>
            <person name="Saif S."/>
            <person name="Shea T."/>
            <person name="Shenoy N."/>
            <person name="Sisk P."/>
            <person name="Stolte C."/>
            <person name="Sykes S."/>
            <person name="White J."/>
            <person name="Yandava C."/>
            <person name="Burger G."/>
            <person name="Gray M.W."/>
            <person name="Holland P.W.H."/>
            <person name="King N."/>
            <person name="Lang F.B.F."/>
            <person name="Roger A.J."/>
            <person name="Ruiz-Trillo I."/>
            <person name="Haas B."/>
            <person name="Nusbaum C."/>
            <person name="Birren B."/>
        </authorList>
    </citation>
    <scope>NUCLEOTIDE SEQUENCE [LARGE SCALE GENOMIC DNA]</scope>
    <source>
        <strain evidence="3 4">JP610</strain>
    </source>
</reference>
<keyword evidence="4" id="KW-1185">Reference proteome</keyword>
<dbReference type="GO" id="GO:0005829">
    <property type="term" value="C:cytosol"/>
    <property type="evidence" value="ECO:0007669"/>
    <property type="project" value="TreeGrafter"/>
</dbReference>
<dbReference type="RefSeq" id="XP_014149283.1">
    <property type="nucleotide sequence ID" value="XM_014293808.1"/>
</dbReference>
<dbReference type="Pfam" id="PF01210">
    <property type="entry name" value="NAD_Gly3P_dh_N"/>
    <property type="match status" value="1"/>
</dbReference>
<gene>
    <name evidence="3" type="ORF">SARC_12093</name>
</gene>
<evidence type="ECO:0000259" key="2">
    <source>
        <dbReference type="Pfam" id="PF01210"/>
    </source>
</evidence>
<evidence type="ECO:0000256" key="1">
    <source>
        <dbReference type="ARBA" id="ARBA00048683"/>
    </source>
</evidence>
<proteinExistence type="predicted"/>
<feature type="domain" description="Glycerol-3-phosphate dehydrogenase NAD-dependent N-terminal" evidence="2">
    <location>
        <begin position="2"/>
        <end position="128"/>
    </location>
</feature>